<dbReference type="InterPro" id="IPR001207">
    <property type="entry name" value="Transposase_mutator"/>
</dbReference>
<dbReference type="EMBL" id="CP024446">
    <property type="protein sequence ID" value="ATR79993.1"/>
    <property type="molecule type" value="Genomic_DNA"/>
</dbReference>
<evidence type="ECO:0000313" key="7">
    <source>
        <dbReference type="EMBL" id="ATR79993.1"/>
    </source>
</evidence>
<dbReference type="RefSeq" id="WP_100271295.1">
    <property type="nucleotide sequence ID" value="NZ_CP024446.1"/>
</dbReference>
<evidence type="ECO:0000256" key="2">
    <source>
        <dbReference type="ARBA" id="ARBA00010961"/>
    </source>
</evidence>
<evidence type="ECO:0000256" key="1">
    <source>
        <dbReference type="ARBA" id="ARBA00002190"/>
    </source>
</evidence>
<keyword evidence="4 6" id="KW-0238">DNA-binding</keyword>
<comment type="similarity">
    <text evidence="2 6">Belongs to the transposase mutator family.</text>
</comment>
<comment type="function">
    <text evidence="1 6">Required for the transposition of the insertion element.</text>
</comment>
<evidence type="ECO:0000256" key="6">
    <source>
        <dbReference type="RuleBase" id="RU365089"/>
    </source>
</evidence>
<keyword evidence="6" id="KW-0814">Transposable element</keyword>
<dbReference type="GO" id="GO:0004803">
    <property type="term" value="F:transposase activity"/>
    <property type="evidence" value="ECO:0007669"/>
    <property type="project" value="UniProtKB-UniRule"/>
</dbReference>
<keyword evidence="5 6" id="KW-0233">DNA recombination</keyword>
<protein>
    <recommendedName>
        <fullName evidence="6">Mutator family transposase</fullName>
    </recommendedName>
</protein>
<dbReference type="PANTHER" id="PTHR33217">
    <property type="entry name" value="TRANSPOSASE FOR INSERTION SEQUENCE ELEMENT IS1081"/>
    <property type="match status" value="1"/>
</dbReference>
<dbReference type="Proteomes" id="UP000229340">
    <property type="component" value="Plasmid pNP7-3"/>
</dbReference>
<dbReference type="Pfam" id="PF00872">
    <property type="entry name" value="Transposase_mut"/>
    <property type="match status" value="2"/>
</dbReference>
<evidence type="ECO:0000256" key="3">
    <source>
        <dbReference type="ARBA" id="ARBA00022578"/>
    </source>
</evidence>
<proteinExistence type="inferred from homology"/>
<sequence length="419" mass="47400">MQNFDFNEALKAIQSGKPITGSDGVLAPLIKQLTEAALSAEIDSYLEQHPSSNRRNGYSKKTVKSAVGSFELETPRDRNGEYEPVLVKKHQTKLTPEIDNRILSLFSHGMSYTAIKDHIAEIYQLEVSEATISSITDQLIPQLKAWQSRPLDSVYPFVWLDAIHYKVKDEGRYVNKAVYTLLALNTEGRKELIGLYCSESPLEHSSRLALGRSDASLFPCSGANYWLSVLTDLHNRGVQDILIACVDGLKGFPEAIQTIFPNTEVQLCVIHQIRNSIRYVASKDQKAFMRDLKPVYKAINKDSAELALDELDRLWGSKYPAVIASWRDKWHLLSAYFKYPDAVRKPIYTTNAVEAVHRQFRKLTKTKGAFPNETSLLKLLYVGMLNASEKWTMPINNWGQTMMQLSIHFPGRLDAVMSL</sequence>
<organism evidence="7 8">
    <name type="scientific">Faucicola osloensis</name>
    <name type="common">Moraxella osloensis</name>
    <dbReference type="NCBI Taxonomy" id="34062"/>
    <lineage>
        <taxon>Bacteria</taxon>
        <taxon>Pseudomonadati</taxon>
        <taxon>Pseudomonadota</taxon>
        <taxon>Gammaproteobacteria</taxon>
        <taxon>Moraxellales</taxon>
        <taxon>Moraxellaceae</taxon>
        <taxon>Faucicola</taxon>
    </lineage>
</organism>
<dbReference type="PANTHER" id="PTHR33217:SF8">
    <property type="entry name" value="MUTATOR FAMILY TRANSPOSASE"/>
    <property type="match status" value="1"/>
</dbReference>
<dbReference type="GO" id="GO:0003677">
    <property type="term" value="F:DNA binding"/>
    <property type="evidence" value="ECO:0007669"/>
    <property type="project" value="UniProtKB-UniRule"/>
</dbReference>
<gene>
    <name evidence="7" type="ORF">NP7_11620</name>
</gene>
<keyword evidence="7" id="KW-0614">Plasmid</keyword>
<evidence type="ECO:0000313" key="8">
    <source>
        <dbReference type="Proteomes" id="UP000229340"/>
    </source>
</evidence>
<accession>A0A2D2LY88</accession>
<dbReference type="NCBIfam" id="NF033543">
    <property type="entry name" value="transpos_IS256"/>
    <property type="match status" value="1"/>
</dbReference>
<evidence type="ECO:0000256" key="4">
    <source>
        <dbReference type="ARBA" id="ARBA00023125"/>
    </source>
</evidence>
<name>A0A2D2LY88_FAUOS</name>
<dbReference type="GO" id="GO:0006313">
    <property type="term" value="P:DNA transposition"/>
    <property type="evidence" value="ECO:0007669"/>
    <property type="project" value="UniProtKB-UniRule"/>
</dbReference>
<reference evidence="8" key="1">
    <citation type="submission" date="2017-10" db="EMBL/GenBank/DDBJ databases">
        <title>Complete genome sequence of Moraxella osloensis NP7 isolated from human skin.</title>
        <authorList>
            <person name="Lee K."/>
            <person name="Lim J.Y."/>
            <person name="Hwang I."/>
        </authorList>
    </citation>
    <scope>NUCLEOTIDE SEQUENCE [LARGE SCALE GENOMIC DNA]</scope>
    <source>
        <strain evidence="8">NP7</strain>
        <plasmid evidence="8">pnp7-3</plasmid>
    </source>
</reference>
<evidence type="ECO:0000256" key="5">
    <source>
        <dbReference type="ARBA" id="ARBA00023172"/>
    </source>
</evidence>
<geneLocation type="plasmid" evidence="8">
    <name>pnp7-3</name>
</geneLocation>
<dbReference type="AlphaFoldDB" id="A0A2D2LY88"/>
<keyword evidence="3 6" id="KW-0815">Transposition</keyword>